<gene>
    <name evidence="1" type="ORF">BJP25_13780</name>
</gene>
<dbReference type="Proteomes" id="UP000186040">
    <property type="component" value="Unassembled WGS sequence"/>
</dbReference>
<dbReference type="Pfam" id="PF14428">
    <property type="entry name" value="DddA-like"/>
    <property type="match status" value="1"/>
</dbReference>
<dbReference type="EMBL" id="MKQR01000008">
    <property type="protein sequence ID" value="OLR94041.1"/>
    <property type="molecule type" value="Genomic_DNA"/>
</dbReference>
<reference evidence="1 2" key="1">
    <citation type="submission" date="2016-10" db="EMBL/GenBank/DDBJ databases">
        <title>The Draft Genome Sequence of Actinokineospora bangkokensis 44EHWT reveals the biosynthetic pathway of antifungal compounds Thailandins with unusual extender unit butylmalonyl-CoA.</title>
        <authorList>
            <person name="Greule A."/>
            <person name="Intra B."/>
            <person name="Flemming S."/>
            <person name="Rommel M.G."/>
            <person name="Panbangred W."/>
            <person name="Bechthold A."/>
        </authorList>
    </citation>
    <scope>NUCLEOTIDE SEQUENCE [LARGE SCALE GENOMIC DNA]</scope>
    <source>
        <strain evidence="1 2">44EHW</strain>
    </source>
</reference>
<dbReference type="AlphaFoldDB" id="A0A1Q9LPW7"/>
<dbReference type="OrthoDB" id="3370651at2"/>
<protein>
    <submittedName>
        <fullName evidence="1">Uncharacterized protein</fullName>
    </submittedName>
</protein>
<proteinExistence type="predicted"/>
<accession>A0A1Q9LPW7</accession>
<keyword evidence="2" id="KW-1185">Reference proteome</keyword>
<sequence length="98" mass="10570">MVISGDDAESAEVTELLTQAGLNPRGTLVTIHHVEMKVAKRMAKTGTREVTLVINNRACEGFMGCRKLLPVILPAGCTLTVYGPGYHEVFTGGKKWPS</sequence>
<name>A0A1Q9LPW7_9PSEU</name>
<evidence type="ECO:0000313" key="1">
    <source>
        <dbReference type="EMBL" id="OLR94041.1"/>
    </source>
</evidence>
<dbReference type="STRING" id="1193682.BJP25_13780"/>
<dbReference type="InterPro" id="IPR032724">
    <property type="entry name" value="SCP1.201-like"/>
</dbReference>
<evidence type="ECO:0000313" key="2">
    <source>
        <dbReference type="Proteomes" id="UP000186040"/>
    </source>
</evidence>
<comment type="caution">
    <text evidence="1">The sequence shown here is derived from an EMBL/GenBank/DDBJ whole genome shotgun (WGS) entry which is preliminary data.</text>
</comment>
<organism evidence="1 2">
    <name type="scientific">Actinokineospora bangkokensis</name>
    <dbReference type="NCBI Taxonomy" id="1193682"/>
    <lineage>
        <taxon>Bacteria</taxon>
        <taxon>Bacillati</taxon>
        <taxon>Actinomycetota</taxon>
        <taxon>Actinomycetes</taxon>
        <taxon>Pseudonocardiales</taxon>
        <taxon>Pseudonocardiaceae</taxon>
        <taxon>Actinokineospora</taxon>
    </lineage>
</organism>